<dbReference type="Proteomes" id="UP000015559">
    <property type="component" value="Chromosome"/>
</dbReference>
<dbReference type="eggNOG" id="COG3409">
    <property type="taxonomic scope" value="Bacteria"/>
</dbReference>
<name>S6AMH5_SULDS</name>
<dbReference type="InterPro" id="IPR002477">
    <property type="entry name" value="Peptidoglycan-bd-like"/>
</dbReference>
<organism evidence="3 4">
    <name type="scientific">Sulfuricella denitrificans (strain DSM 22764 / NBRC 105220 / skB26)</name>
    <dbReference type="NCBI Taxonomy" id="1163617"/>
    <lineage>
        <taxon>Bacteria</taxon>
        <taxon>Pseudomonadati</taxon>
        <taxon>Pseudomonadota</taxon>
        <taxon>Betaproteobacteria</taxon>
        <taxon>Nitrosomonadales</taxon>
        <taxon>Sulfuricellaceae</taxon>
        <taxon>Sulfuricella</taxon>
    </lineage>
</organism>
<dbReference type="InterPro" id="IPR036365">
    <property type="entry name" value="PGBD-like_sf"/>
</dbReference>
<dbReference type="Pfam" id="PF01471">
    <property type="entry name" value="PG_binding_1"/>
    <property type="match status" value="1"/>
</dbReference>
<accession>S6AMH5</accession>
<protein>
    <submittedName>
        <fullName evidence="3">Peptidoglycan-binding domain 1</fullName>
    </submittedName>
</protein>
<dbReference type="STRING" id="1163617.SCD_n02200"/>
<dbReference type="HOGENOM" id="CLU_024125_2_1_4"/>
<dbReference type="InterPro" id="IPR052026">
    <property type="entry name" value="ExeA_AAA_ATPase_DNA-bind"/>
</dbReference>
<dbReference type="SUPFAM" id="SSF47090">
    <property type="entry name" value="PGBD-like"/>
    <property type="match status" value="1"/>
</dbReference>
<keyword evidence="4" id="KW-1185">Reference proteome</keyword>
<dbReference type="Pfam" id="PF21327">
    <property type="entry name" value="GspA_C39-like"/>
    <property type="match status" value="1"/>
</dbReference>
<sequence>MYQSYFNLAEAPFSIAPDPRYLYMSQRHQEALAHLLYGVNGGGGFVLLTGEVGAGKTTVCRCLLEQIPESCDVAYIFNPKLTVAELLSTICAEFGIAFPTGNTSVKVFVDCINAYLLDAHARGRHTVLIIDEAQNLSADVLEQMRLLTNLETSQRKLLQIILLGQPELATMLAQPELRQLAQRIIARYHLGPLTKQEVAAYVRHRLEVSGTQRQLFPAALMGKLYRLSGGIPRIINVLCDRALLGAYVQGKERVDAATLTQAAREVLHQPTTQRRIMMRPLLAGLALVAGSVLAVALYQPIAKDEAQTKAADQAKSESQIQVAKPETALPVILEWPAAEPLSRSKALAYAALFQAWGADYQGEDACRQAESMGLRCRTTRGGLDELRQLNRPAVLHMRDNQGQEFYATLTQLDDKSATFTVGTATSSVALSGLATQWSGHYTILWRMPPVARKNIRPGEHGPDVEWLSKQLAQVHGKTTETTTDPVFDEAMVSQVKQFQLIEGLTPDGAVGPQTLMSLSSAADRTAPKLSRRQGGK</sequence>
<dbReference type="Pfam" id="PF13401">
    <property type="entry name" value="AAA_22"/>
    <property type="match status" value="1"/>
</dbReference>
<evidence type="ECO:0000256" key="1">
    <source>
        <dbReference type="SAM" id="MobiDB-lite"/>
    </source>
</evidence>
<dbReference type="InterPro" id="IPR049945">
    <property type="entry name" value="AAA_22"/>
</dbReference>
<dbReference type="Gene3D" id="1.10.101.10">
    <property type="entry name" value="PGBD-like superfamily/PGBD"/>
    <property type="match status" value="1"/>
</dbReference>
<dbReference type="PANTHER" id="PTHR35894:SF1">
    <property type="entry name" value="PHOSPHORIBULOKINASE _ URIDINE KINASE FAMILY"/>
    <property type="match status" value="1"/>
</dbReference>
<dbReference type="Gene3D" id="3.90.70.10">
    <property type="entry name" value="Cysteine proteinases"/>
    <property type="match status" value="1"/>
</dbReference>
<evidence type="ECO:0000313" key="3">
    <source>
        <dbReference type="EMBL" id="BAN36009.1"/>
    </source>
</evidence>
<gene>
    <name evidence="3" type="ORF">SCD_n02200</name>
</gene>
<dbReference type="InterPro" id="IPR036366">
    <property type="entry name" value="PGBDSf"/>
</dbReference>
<dbReference type="SUPFAM" id="SSF52540">
    <property type="entry name" value="P-loop containing nucleoside triphosphate hydrolases"/>
    <property type="match status" value="1"/>
</dbReference>
<dbReference type="InterPro" id="IPR027417">
    <property type="entry name" value="P-loop_NTPase"/>
</dbReference>
<dbReference type="OrthoDB" id="9783370at2"/>
<dbReference type="GO" id="GO:0016887">
    <property type="term" value="F:ATP hydrolysis activity"/>
    <property type="evidence" value="ECO:0007669"/>
    <property type="project" value="InterPro"/>
</dbReference>
<dbReference type="InterPro" id="IPR003593">
    <property type="entry name" value="AAA+_ATPase"/>
</dbReference>
<dbReference type="Gene3D" id="3.40.50.300">
    <property type="entry name" value="P-loop containing nucleotide triphosphate hydrolases"/>
    <property type="match status" value="1"/>
</dbReference>
<feature type="domain" description="AAA+ ATPase" evidence="2">
    <location>
        <begin position="42"/>
        <end position="196"/>
    </location>
</feature>
<reference evidence="3 4" key="1">
    <citation type="journal article" date="2012" name="Appl. Environ. Microbiol.">
        <title>Draft genome sequence of a psychrotolerant sulfur-oxidizing bacterium, Sulfuricella denitrificans skB26, and proteomic insights into cold adaptation.</title>
        <authorList>
            <person name="Watanabe T."/>
            <person name="Kojima H."/>
            <person name="Fukui M."/>
        </authorList>
    </citation>
    <scope>NUCLEOTIDE SEQUENCE [LARGE SCALE GENOMIC DNA]</scope>
    <source>
        <strain evidence="4">skB26</strain>
    </source>
</reference>
<dbReference type="InterPro" id="IPR048809">
    <property type="entry name" value="GspA_C39-like"/>
</dbReference>
<feature type="region of interest" description="Disordered" evidence="1">
    <location>
        <begin position="517"/>
        <end position="536"/>
    </location>
</feature>
<dbReference type="PANTHER" id="PTHR35894">
    <property type="entry name" value="GENERAL SECRETION PATHWAY PROTEIN A-RELATED"/>
    <property type="match status" value="1"/>
</dbReference>
<evidence type="ECO:0000259" key="2">
    <source>
        <dbReference type="SMART" id="SM00382"/>
    </source>
</evidence>
<dbReference type="KEGG" id="sdr:SCD_n02200"/>
<dbReference type="RefSeq" id="WP_009205206.1">
    <property type="nucleotide sequence ID" value="NC_022357.1"/>
</dbReference>
<evidence type="ECO:0000313" key="4">
    <source>
        <dbReference type="Proteomes" id="UP000015559"/>
    </source>
</evidence>
<dbReference type="AlphaFoldDB" id="S6AMH5"/>
<dbReference type="SMART" id="SM00382">
    <property type="entry name" value="AAA"/>
    <property type="match status" value="1"/>
</dbReference>
<proteinExistence type="predicted"/>
<dbReference type="eggNOG" id="COG3267">
    <property type="taxonomic scope" value="Bacteria"/>
</dbReference>
<dbReference type="EMBL" id="AP013066">
    <property type="protein sequence ID" value="BAN36009.1"/>
    <property type="molecule type" value="Genomic_DNA"/>
</dbReference>
<dbReference type="CDD" id="cd00009">
    <property type="entry name" value="AAA"/>
    <property type="match status" value="1"/>
</dbReference>